<keyword evidence="2 3" id="KW-0808">Transferase</keyword>
<comment type="similarity">
    <text evidence="1 3">Belongs to the 3-oxoacid CoA-transferase family.</text>
</comment>
<dbReference type="AlphaFoldDB" id="A0A250AWW0"/>
<dbReference type="EC" id="2.8.3.8" evidence="3"/>
<dbReference type="Pfam" id="PF01144">
    <property type="entry name" value="CoA_trans"/>
    <property type="match status" value="1"/>
</dbReference>
<accession>A0A250AWW0</accession>
<dbReference type="Gene3D" id="3.40.1080.10">
    <property type="entry name" value="Glutaconate Coenzyme A-transferase"/>
    <property type="match status" value="2"/>
</dbReference>
<comment type="catalytic activity">
    <reaction evidence="3">
        <text>an acyl-CoA + acetate = a carboxylate + acetyl-CoA</text>
        <dbReference type="Rhea" id="RHEA:13381"/>
        <dbReference type="ChEBI" id="CHEBI:29067"/>
        <dbReference type="ChEBI" id="CHEBI:30089"/>
        <dbReference type="ChEBI" id="CHEBI:57288"/>
        <dbReference type="ChEBI" id="CHEBI:58342"/>
        <dbReference type="EC" id="2.8.3.8"/>
    </reaction>
</comment>
<dbReference type="PIRSF" id="PIRSF000858">
    <property type="entry name" value="SCOT-t"/>
    <property type="match status" value="1"/>
</dbReference>
<feature type="active site" description="5-glutamyl coenzyme A thioester intermediate" evidence="4">
    <location>
        <position position="322"/>
    </location>
</feature>
<name>A0A250AWW0_9GAMM</name>
<dbReference type="InterPro" id="IPR037171">
    <property type="entry name" value="NagB/RpiA_transferase-like"/>
</dbReference>
<dbReference type="InterPro" id="IPR014388">
    <property type="entry name" value="3-oxoacid_CoA-transferase"/>
</dbReference>
<dbReference type="GO" id="GO:0008775">
    <property type="term" value="F:acetate CoA-transferase activity"/>
    <property type="evidence" value="ECO:0007669"/>
    <property type="project" value="UniProtKB-EC"/>
</dbReference>
<dbReference type="PANTHER" id="PTHR43293:SF1">
    <property type="entry name" value="ACETATE COA-TRANSFERASE YDIF"/>
    <property type="match status" value="1"/>
</dbReference>
<evidence type="ECO:0000256" key="1">
    <source>
        <dbReference type="ARBA" id="ARBA00007154"/>
    </source>
</evidence>
<reference evidence="5 6" key="1">
    <citation type="submission" date="2016-01" db="EMBL/GenBank/DDBJ databases">
        <authorList>
            <person name="Oliw E.H."/>
        </authorList>
    </citation>
    <scope>NUCLEOTIDE SEQUENCE [LARGE SCALE GENOMIC DNA]</scope>
    <source>
        <strain evidence="5 6">FRB97</strain>
    </source>
</reference>
<evidence type="ECO:0000313" key="6">
    <source>
        <dbReference type="Proteomes" id="UP000217182"/>
    </source>
</evidence>
<dbReference type="RefSeq" id="WP_095845046.1">
    <property type="nucleotide sequence ID" value="NZ_CP014136.1"/>
</dbReference>
<evidence type="ECO:0000313" key="5">
    <source>
        <dbReference type="EMBL" id="ATA18450.1"/>
    </source>
</evidence>
<gene>
    <name evidence="5" type="ORF">AWC35_03310</name>
</gene>
<dbReference type="Proteomes" id="UP000217182">
    <property type="component" value="Chromosome"/>
</dbReference>
<dbReference type="EMBL" id="CP014136">
    <property type="protein sequence ID" value="ATA18450.1"/>
    <property type="molecule type" value="Genomic_DNA"/>
</dbReference>
<evidence type="ECO:0000256" key="2">
    <source>
        <dbReference type="ARBA" id="ARBA00022679"/>
    </source>
</evidence>
<organism evidence="5 6">
    <name type="scientific">Gibbsiella quercinecans</name>
    <dbReference type="NCBI Taxonomy" id="929813"/>
    <lineage>
        <taxon>Bacteria</taxon>
        <taxon>Pseudomonadati</taxon>
        <taxon>Pseudomonadota</taxon>
        <taxon>Gammaproteobacteria</taxon>
        <taxon>Enterobacterales</taxon>
        <taxon>Yersiniaceae</taxon>
        <taxon>Gibbsiella</taxon>
    </lineage>
</organism>
<comment type="function">
    <text evidence="3">CoA transferase having broad substrate specificity for short-chain acyl-CoA thioesters with the activity decreasing when the length of the carboxylic acid chain exceeds four carbons.</text>
</comment>
<dbReference type="PANTHER" id="PTHR43293">
    <property type="entry name" value="ACETATE COA-TRANSFERASE YDIF"/>
    <property type="match status" value="1"/>
</dbReference>
<dbReference type="InterPro" id="IPR004165">
    <property type="entry name" value="CoA_trans_fam_I"/>
</dbReference>
<dbReference type="SUPFAM" id="SSF100950">
    <property type="entry name" value="NagB/RpiA/CoA transferase-like"/>
    <property type="match status" value="2"/>
</dbReference>
<dbReference type="SMART" id="SM00882">
    <property type="entry name" value="CoA_trans"/>
    <property type="match status" value="1"/>
</dbReference>
<dbReference type="GO" id="GO:0046952">
    <property type="term" value="P:ketone body catabolic process"/>
    <property type="evidence" value="ECO:0007669"/>
    <property type="project" value="InterPro"/>
</dbReference>
<proteinExistence type="inferred from homology"/>
<sequence>MSGKLVQVDDAVARIKDGATVAFTGSGGGLLEADYVMAALAERYRTTGHPRNLTLIHALGIGNGKGSGLGRMALPGMVKRIIGGHWSWAPELQKMARDNEIEAYCLPTGIIMTLYRESGAGRPGVISTVGLGTFVDPIHNGGKCNTLTQEEIVTRITLDGKTYLHYKPFHIDVAIIRGSQADLDANISTSEEPADLDIYAIALAAHNAGGIVIAQVKSLQQAHFTPARKVRVPGVMVDYVVEYPQQQQSYLGEYDAAISGQAAPPEQKSPPVQPEGIRRIVSALAARELRPNMRINYGFGIPGGVSAMADKTVVDSCWEMVEQGIHNGELLDGALFGAARYPHAIVSSLDQFDLFSGGGLDITFLGMGEMDAEGNVNVSQLGDTIVGPGGFIDITCGAQKVVFCGTFEAKGLAVAQRGDALHIESYGQLPKLVEKVRHITFSGPEALKRGQEVIYITERAIFKLTDEGLALIGKVKGTDLEQDILQRMQFRPRIDNVQDIAL</sequence>
<keyword evidence="6" id="KW-1185">Reference proteome</keyword>
<dbReference type="KEGG" id="gqu:AWC35_03310"/>
<protein>
    <recommendedName>
        <fullName evidence="3">Acetate CoA-transferase YdiF</fullName>
        <ecNumber evidence="3">2.8.3.8</ecNumber>
    </recommendedName>
</protein>
<evidence type="ECO:0000256" key="4">
    <source>
        <dbReference type="PIRSR" id="PIRSR000858-1"/>
    </source>
</evidence>
<evidence type="ECO:0000256" key="3">
    <source>
        <dbReference type="PIRNR" id="PIRNR000858"/>
    </source>
</evidence>
<dbReference type="OrthoDB" id="9805230at2"/>